<dbReference type="NCBIfam" id="TIGR00230">
    <property type="entry name" value="sfsA"/>
    <property type="match status" value="1"/>
</dbReference>
<comment type="similarity">
    <text evidence="1">Belongs to the SfsA family.</text>
</comment>
<feature type="domain" description="Sugar fermentation stimulation protein C-terminal" evidence="2">
    <location>
        <begin position="90"/>
        <end position="229"/>
    </location>
</feature>
<name>A0A432Z0P1_9GAMM</name>
<dbReference type="Proteomes" id="UP000287022">
    <property type="component" value="Unassembled WGS sequence"/>
</dbReference>
<dbReference type="Gene3D" id="3.40.1350.60">
    <property type="match status" value="1"/>
</dbReference>
<dbReference type="CDD" id="cd22359">
    <property type="entry name" value="SfsA-like_bacterial"/>
    <property type="match status" value="1"/>
</dbReference>
<dbReference type="HAMAP" id="MF_00095">
    <property type="entry name" value="SfsA"/>
    <property type="match status" value="1"/>
</dbReference>
<dbReference type="AlphaFoldDB" id="A0A432Z0P1"/>
<dbReference type="Pfam" id="PF17746">
    <property type="entry name" value="SfsA_N"/>
    <property type="match status" value="1"/>
</dbReference>
<evidence type="ECO:0000313" key="5">
    <source>
        <dbReference type="Proteomes" id="UP000287022"/>
    </source>
</evidence>
<dbReference type="InterPro" id="IPR040452">
    <property type="entry name" value="SfsA_C"/>
</dbReference>
<sequence>MLFDNPLHEAFLVRRYKRFLADVYHPDWADHNCPENPLTVHCPNTGAMTGCAEPDMRVWLSDSNNPKRKYRYTWELAQTSTGEMICINTQRANQVVGEALQQTLLPGLGSLSELIAEQRYGYDNRRIDWQGITTAQQKIFIEVKSVTLAEGAQGYFPDTVSQRASEHLRSLITMCHEGHRAVVVYCVLHTGVQQVSAAEHCDPKYAMVAAEAAQQGVEFYALRCRITNEGIYPVGELLVQK</sequence>
<organism evidence="4 5">
    <name type="scientific">Pseudidiomarina sediminum</name>
    <dbReference type="NCBI Taxonomy" id="431675"/>
    <lineage>
        <taxon>Bacteria</taxon>
        <taxon>Pseudomonadati</taxon>
        <taxon>Pseudomonadota</taxon>
        <taxon>Gammaproteobacteria</taxon>
        <taxon>Alteromonadales</taxon>
        <taxon>Idiomarinaceae</taxon>
        <taxon>Pseudidiomarina</taxon>
    </lineage>
</organism>
<proteinExistence type="inferred from homology"/>
<evidence type="ECO:0000313" key="4">
    <source>
        <dbReference type="EMBL" id="RUO69753.1"/>
    </source>
</evidence>
<dbReference type="GO" id="GO:0003677">
    <property type="term" value="F:DNA binding"/>
    <property type="evidence" value="ECO:0007669"/>
    <property type="project" value="InterPro"/>
</dbReference>
<dbReference type="InterPro" id="IPR005224">
    <property type="entry name" value="SfsA"/>
</dbReference>
<comment type="caution">
    <text evidence="4">The sequence shown here is derived from an EMBL/GenBank/DDBJ whole genome shotgun (WGS) entry which is preliminary data.</text>
</comment>
<evidence type="ECO:0000259" key="3">
    <source>
        <dbReference type="Pfam" id="PF17746"/>
    </source>
</evidence>
<dbReference type="PANTHER" id="PTHR30545:SF2">
    <property type="entry name" value="SUGAR FERMENTATION STIMULATION PROTEIN A"/>
    <property type="match status" value="1"/>
</dbReference>
<dbReference type="Gene3D" id="2.40.50.580">
    <property type="match status" value="1"/>
</dbReference>
<evidence type="ECO:0000256" key="1">
    <source>
        <dbReference type="HAMAP-Rule" id="MF_00095"/>
    </source>
</evidence>
<dbReference type="STRING" id="1122124.GCA_000423165_02087"/>
<dbReference type="RefSeq" id="WP_026860796.1">
    <property type="nucleotide sequence ID" value="NZ_PIQE01000004.1"/>
</dbReference>
<evidence type="ECO:0000259" key="2">
    <source>
        <dbReference type="Pfam" id="PF03749"/>
    </source>
</evidence>
<dbReference type="PANTHER" id="PTHR30545">
    <property type="entry name" value="SUGAR FERMENTATION STIMULATION PROTEIN A"/>
    <property type="match status" value="1"/>
</dbReference>
<accession>A0A432Z0P1</accession>
<gene>
    <name evidence="1" type="primary">sfsA</name>
    <name evidence="4" type="ORF">CWI80_11055</name>
</gene>
<dbReference type="EMBL" id="PIQE01000004">
    <property type="protein sequence ID" value="RUO69753.1"/>
    <property type="molecule type" value="Genomic_DNA"/>
</dbReference>
<reference evidence="5" key="1">
    <citation type="journal article" date="2018" name="Front. Microbiol.">
        <title>Genome-Based Analysis Reveals the Taxonomy and Diversity of the Family Idiomarinaceae.</title>
        <authorList>
            <person name="Liu Y."/>
            <person name="Lai Q."/>
            <person name="Shao Z."/>
        </authorList>
    </citation>
    <scope>NUCLEOTIDE SEQUENCE [LARGE SCALE GENOMIC DNA]</scope>
    <source>
        <strain evidence="5">c121</strain>
    </source>
</reference>
<feature type="domain" description="SfsA N-terminal OB" evidence="3">
    <location>
        <begin position="13"/>
        <end position="87"/>
    </location>
</feature>
<dbReference type="FunFam" id="2.40.50.580:FF:000001">
    <property type="entry name" value="Sugar fermentation stimulation protein A"/>
    <property type="match status" value="1"/>
</dbReference>
<dbReference type="Pfam" id="PF03749">
    <property type="entry name" value="SfsA"/>
    <property type="match status" value="1"/>
</dbReference>
<protein>
    <recommendedName>
        <fullName evidence="1">Sugar fermentation stimulation protein homolog</fullName>
    </recommendedName>
</protein>
<dbReference type="InterPro" id="IPR041465">
    <property type="entry name" value="SfsA_N"/>
</dbReference>
<keyword evidence="5" id="KW-1185">Reference proteome</keyword>